<dbReference type="Gramene" id="ONK71453">
    <property type="protein sequence ID" value="ONK71453"/>
    <property type="gene ID" value="A4U43_C04F8820"/>
</dbReference>
<proteinExistence type="predicted"/>
<dbReference type="Gene3D" id="6.10.140.1790">
    <property type="match status" value="1"/>
</dbReference>
<keyword evidence="2" id="KW-1185">Reference proteome</keyword>
<sequence length="131" mass="14980">MASTANNPPLNDIETSKLIAQLFEISKKLQSRLVDYRPESERSPPPLYDDFAIRVNTREIEGDHRYSFNAAVGMITKLLDPLDGEHNVQKNAQLREVAELNETLEIKVFFPESLIHAIFMVMRFILPLLAL</sequence>
<dbReference type="Proteomes" id="UP000243459">
    <property type="component" value="Chromosome 4"/>
</dbReference>
<accession>A0A5P1F153</accession>
<name>A0A5P1F153_ASPOF</name>
<evidence type="ECO:0000313" key="1">
    <source>
        <dbReference type="EMBL" id="ONK71453.1"/>
    </source>
</evidence>
<dbReference type="EMBL" id="CM007384">
    <property type="protein sequence ID" value="ONK71453.1"/>
    <property type="molecule type" value="Genomic_DNA"/>
</dbReference>
<organism evidence="1 2">
    <name type="scientific">Asparagus officinalis</name>
    <name type="common">Garden asparagus</name>
    <dbReference type="NCBI Taxonomy" id="4686"/>
    <lineage>
        <taxon>Eukaryota</taxon>
        <taxon>Viridiplantae</taxon>
        <taxon>Streptophyta</taxon>
        <taxon>Embryophyta</taxon>
        <taxon>Tracheophyta</taxon>
        <taxon>Spermatophyta</taxon>
        <taxon>Magnoliopsida</taxon>
        <taxon>Liliopsida</taxon>
        <taxon>Asparagales</taxon>
        <taxon>Asparagaceae</taxon>
        <taxon>Asparagoideae</taxon>
        <taxon>Asparagus</taxon>
    </lineage>
</organism>
<gene>
    <name evidence="1" type="ORF">A4U43_C04F8820</name>
</gene>
<dbReference type="AlphaFoldDB" id="A0A5P1F153"/>
<protein>
    <submittedName>
        <fullName evidence="1">Uncharacterized protein</fullName>
    </submittedName>
</protein>
<dbReference type="InterPro" id="IPR047086">
    <property type="entry name" value="SF1-HH_sf"/>
</dbReference>
<reference evidence="2" key="1">
    <citation type="journal article" date="2017" name="Nat. Commun.">
        <title>The asparagus genome sheds light on the origin and evolution of a young Y chromosome.</title>
        <authorList>
            <person name="Harkess A."/>
            <person name="Zhou J."/>
            <person name="Xu C."/>
            <person name="Bowers J.E."/>
            <person name="Van der Hulst R."/>
            <person name="Ayyampalayam S."/>
            <person name="Mercati F."/>
            <person name="Riccardi P."/>
            <person name="McKain M.R."/>
            <person name="Kakrana A."/>
            <person name="Tang H."/>
            <person name="Ray J."/>
            <person name="Groenendijk J."/>
            <person name="Arikit S."/>
            <person name="Mathioni S.M."/>
            <person name="Nakano M."/>
            <person name="Shan H."/>
            <person name="Telgmann-Rauber A."/>
            <person name="Kanno A."/>
            <person name="Yue Z."/>
            <person name="Chen H."/>
            <person name="Li W."/>
            <person name="Chen Y."/>
            <person name="Xu X."/>
            <person name="Zhang Y."/>
            <person name="Luo S."/>
            <person name="Chen H."/>
            <person name="Gao J."/>
            <person name="Mao Z."/>
            <person name="Pires J.C."/>
            <person name="Luo M."/>
            <person name="Kudrna D."/>
            <person name="Wing R.A."/>
            <person name="Meyers B.C."/>
            <person name="Yi K."/>
            <person name="Kong H."/>
            <person name="Lavrijsen P."/>
            <person name="Sunseri F."/>
            <person name="Falavigna A."/>
            <person name="Ye Y."/>
            <person name="Leebens-Mack J.H."/>
            <person name="Chen G."/>
        </authorList>
    </citation>
    <scope>NUCLEOTIDE SEQUENCE [LARGE SCALE GENOMIC DNA]</scope>
    <source>
        <strain evidence="2">cv. DH0086</strain>
    </source>
</reference>
<evidence type="ECO:0000313" key="2">
    <source>
        <dbReference type="Proteomes" id="UP000243459"/>
    </source>
</evidence>